<dbReference type="PROSITE" id="PS50158">
    <property type="entry name" value="ZF_CCHC"/>
    <property type="match status" value="1"/>
</dbReference>
<keyword evidence="1" id="KW-0863">Zinc-finger</keyword>
<feature type="domain" description="CCHC-type" evidence="2">
    <location>
        <begin position="179"/>
        <end position="195"/>
    </location>
</feature>
<dbReference type="SMART" id="SM00343">
    <property type="entry name" value="ZnF_C2HC"/>
    <property type="match status" value="2"/>
</dbReference>
<dbReference type="GeneID" id="131805640"/>
<dbReference type="PANTHER" id="PTHR37984:SF9">
    <property type="entry name" value="INTEGRASE CATALYTIC DOMAIN-CONTAINING PROTEIN"/>
    <property type="match status" value="1"/>
</dbReference>
<sequence>MRAYIWVLKFLISPKRPEEMKYEEIKLINHFEGRRNIYAESFRFRQIRKDVGESLANFSLRLKQPAASCDYGAFLDGMLTEQMIFGVEFCNICDEIVTKQPKSFAVAYECATAKELTQVSTGVVNTGENITTEPTCKLGFIPVKTKNGVKQKSHKTTEVRCYGCGGRHVLKDCKFKNAKCFSCSKVGHISKVCKSKTKQIEESLLSDEDEEAHTSLIATVRTKGPFDRKMVTMKKDGQKLDIGTGYGCSLQYY</sequence>
<dbReference type="SUPFAM" id="SSF57756">
    <property type="entry name" value="Retrovirus zinc finger-like domains"/>
    <property type="match status" value="1"/>
</dbReference>
<protein>
    <submittedName>
        <fullName evidence="4">Uncharacterized protein LOC131805640</fullName>
    </submittedName>
</protein>
<reference evidence="4" key="1">
    <citation type="submission" date="2025-08" db="UniProtKB">
        <authorList>
            <consortium name="RefSeq"/>
        </authorList>
    </citation>
    <scope>IDENTIFICATION</scope>
    <source>
        <strain evidence="4">Aabys</strain>
        <tissue evidence="4">Whole body</tissue>
    </source>
</reference>
<dbReference type="InterPro" id="IPR001878">
    <property type="entry name" value="Znf_CCHC"/>
</dbReference>
<evidence type="ECO:0000259" key="2">
    <source>
        <dbReference type="PROSITE" id="PS50158"/>
    </source>
</evidence>
<name>A0ABM3VGX8_MUSDO</name>
<evidence type="ECO:0000256" key="1">
    <source>
        <dbReference type="PROSITE-ProRule" id="PRU00047"/>
    </source>
</evidence>
<gene>
    <name evidence="4" type="primary">LOC131805640</name>
</gene>
<dbReference type="Proteomes" id="UP001652621">
    <property type="component" value="Unplaced"/>
</dbReference>
<evidence type="ECO:0000313" key="4">
    <source>
        <dbReference type="RefSeq" id="XP_058985045.1"/>
    </source>
</evidence>
<proteinExistence type="predicted"/>
<keyword evidence="1" id="KW-0479">Metal-binding</keyword>
<keyword evidence="1" id="KW-0862">Zinc</keyword>
<dbReference type="Gene3D" id="4.10.60.10">
    <property type="entry name" value="Zinc finger, CCHC-type"/>
    <property type="match status" value="1"/>
</dbReference>
<dbReference type="InterPro" id="IPR050951">
    <property type="entry name" value="Retrovirus_Pol_polyprotein"/>
</dbReference>
<keyword evidence="3" id="KW-1185">Reference proteome</keyword>
<dbReference type="RefSeq" id="XP_058985045.1">
    <property type="nucleotide sequence ID" value="XM_059129062.1"/>
</dbReference>
<evidence type="ECO:0000313" key="3">
    <source>
        <dbReference type="Proteomes" id="UP001652621"/>
    </source>
</evidence>
<organism evidence="3 4">
    <name type="scientific">Musca domestica</name>
    <name type="common">House fly</name>
    <dbReference type="NCBI Taxonomy" id="7370"/>
    <lineage>
        <taxon>Eukaryota</taxon>
        <taxon>Metazoa</taxon>
        <taxon>Ecdysozoa</taxon>
        <taxon>Arthropoda</taxon>
        <taxon>Hexapoda</taxon>
        <taxon>Insecta</taxon>
        <taxon>Pterygota</taxon>
        <taxon>Neoptera</taxon>
        <taxon>Endopterygota</taxon>
        <taxon>Diptera</taxon>
        <taxon>Brachycera</taxon>
        <taxon>Muscomorpha</taxon>
        <taxon>Muscoidea</taxon>
        <taxon>Muscidae</taxon>
        <taxon>Musca</taxon>
    </lineage>
</organism>
<dbReference type="InterPro" id="IPR036875">
    <property type="entry name" value="Znf_CCHC_sf"/>
</dbReference>
<dbReference type="PANTHER" id="PTHR37984">
    <property type="entry name" value="PROTEIN CBG26694"/>
    <property type="match status" value="1"/>
</dbReference>
<accession>A0ABM3VGX8</accession>